<dbReference type="InterPro" id="IPR050312">
    <property type="entry name" value="IolE/XylAMocC-like"/>
</dbReference>
<organism evidence="3 4">
    <name type="scientific">Terrabacter terrae</name>
    <dbReference type="NCBI Taxonomy" id="318434"/>
    <lineage>
        <taxon>Bacteria</taxon>
        <taxon>Bacillati</taxon>
        <taxon>Actinomycetota</taxon>
        <taxon>Actinomycetes</taxon>
        <taxon>Micrococcales</taxon>
        <taxon>Intrasporangiaceae</taxon>
        <taxon>Terrabacter</taxon>
    </lineage>
</organism>
<dbReference type="Proteomes" id="UP001501285">
    <property type="component" value="Unassembled WGS sequence"/>
</dbReference>
<keyword evidence="1" id="KW-0119">Carbohydrate metabolism</keyword>
<dbReference type="InterPro" id="IPR013022">
    <property type="entry name" value="Xyl_isomerase-like_TIM-brl"/>
</dbReference>
<dbReference type="GO" id="GO:0016853">
    <property type="term" value="F:isomerase activity"/>
    <property type="evidence" value="ECO:0007669"/>
    <property type="project" value="UniProtKB-KW"/>
</dbReference>
<sequence>MTAAAPQESDLLLATCWTSAGDAASDRSDLRSQLSLRERIEAASAAGFRGFGLLSDDLPAAVATYRLQGIRALLADNGISHLELEGIPYWWDDGPHREESDRLRHELLEAAEALGARHLKVTPDGDDGPWNRDLWTARFAVLAAQAADVGARLGLEFFPWSNIKTLHDGLRFVADAGHQAGGVIIDTWHIARAQTPASELADVPLDRIVGVELNDADAQAIGTQFEDTVHRRRYCGEGVFDLTGMITALRAAGWNGPWGVEILSDEHRAQPVREALARAAASARHVLERADQCAVP</sequence>
<evidence type="ECO:0000313" key="4">
    <source>
        <dbReference type="Proteomes" id="UP001501285"/>
    </source>
</evidence>
<evidence type="ECO:0000256" key="1">
    <source>
        <dbReference type="ARBA" id="ARBA00023277"/>
    </source>
</evidence>
<accession>A0ABP5FNN3</accession>
<gene>
    <name evidence="3" type="ORF">GCM10009740_20790</name>
</gene>
<dbReference type="Gene3D" id="3.20.20.150">
    <property type="entry name" value="Divalent-metal-dependent TIM barrel enzymes"/>
    <property type="match status" value="1"/>
</dbReference>
<comment type="caution">
    <text evidence="3">The sequence shown here is derived from an EMBL/GenBank/DDBJ whole genome shotgun (WGS) entry which is preliminary data.</text>
</comment>
<protein>
    <submittedName>
        <fullName evidence="3">Sugar phosphate isomerase/epimerase</fullName>
    </submittedName>
</protein>
<dbReference type="EMBL" id="BAAANB010000021">
    <property type="protein sequence ID" value="GAA2030896.1"/>
    <property type="molecule type" value="Genomic_DNA"/>
</dbReference>
<dbReference type="PANTHER" id="PTHR12110">
    <property type="entry name" value="HYDROXYPYRUVATE ISOMERASE"/>
    <property type="match status" value="1"/>
</dbReference>
<proteinExistence type="predicted"/>
<name>A0ABP5FNN3_9MICO</name>
<dbReference type="RefSeq" id="WP_343990970.1">
    <property type="nucleotide sequence ID" value="NZ_BAAANB010000021.1"/>
</dbReference>
<evidence type="ECO:0000313" key="3">
    <source>
        <dbReference type="EMBL" id="GAA2030896.1"/>
    </source>
</evidence>
<dbReference type="Pfam" id="PF01261">
    <property type="entry name" value="AP_endonuc_2"/>
    <property type="match status" value="1"/>
</dbReference>
<keyword evidence="4" id="KW-1185">Reference proteome</keyword>
<dbReference type="InterPro" id="IPR036237">
    <property type="entry name" value="Xyl_isomerase-like_sf"/>
</dbReference>
<dbReference type="SUPFAM" id="SSF51658">
    <property type="entry name" value="Xylose isomerase-like"/>
    <property type="match status" value="1"/>
</dbReference>
<dbReference type="PANTHER" id="PTHR12110:SF48">
    <property type="entry name" value="BLL3656 PROTEIN"/>
    <property type="match status" value="1"/>
</dbReference>
<reference evidence="4" key="1">
    <citation type="journal article" date="2019" name="Int. J. Syst. Evol. Microbiol.">
        <title>The Global Catalogue of Microorganisms (GCM) 10K type strain sequencing project: providing services to taxonomists for standard genome sequencing and annotation.</title>
        <authorList>
            <consortium name="The Broad Institute Genomics Platform"/>
            <consortium name="The Broad Institute Genome Sequencing Center for Infectious Disease"/>
            <person name="Wu L."/>
            <person name="Ma J."/>
        </authorList>
    </citation>
    <scope>NUCLEOTIDE SEQUENCE [LARGE SCALE GENOMIC DNA]</scope>
    <source>
        <strain evidence="4">JCM 14283</strain>
    </source>
</reference>
<keyword evidence="3" id="KW-0413">Isomerase</keyword>
<evidence type="ECO:0000259" key="2">
    <source>
        <dbReference type="Pfam" id="PF01261"/>
    </source>
</evidence>
<feature type="domain" description="Xylose isomerase-like TIM barrel" evidence="2">
    <location>
        <begin position="40"/>
        <end position="277"/>
    </location>
</feature>